<organism evidence="1">
    <name type="scientific">Salmonella enterica</name>
    <name type="common">Salmonella choleraesuis</name>
    <dbReference type="NCBI Taxonomy" id="28901"/>
    <lineage>
        <taxon>Bacteria</taxon>
        <taxon>Pseudomonadati</taxon>
        <taxon>Pseudomonadota</taxon>
        <taxon>Gammaproteobacteria</taxon>
        <taxon>Enterobacterales</taxon>
        <taxon>Enterobacteriaceae</taxon>
        <taxon>Salmonella</taxon>
    </lineage>
</organism>
<proteinExistence type="predicted"/>
<reference evidence="1" key="2">
    <citation type="submission" date="2020-02" db="EMBL/GenBank/DDBJ databases">
        <authorList>
            <consortium name="NCBI Pathogen Detection Project"/>
        </authorList>
    </citation>
    <scope>NUCLEOTIDE SEQUENCE</scope>
    <source>
        <strain evidence="1">MA.CK_97/00002355</strain>
    </source>
</reference>
<accession>A0A748AT73</accession>
<sequence length="61" mass="6887">MVTGPKNAKSQSVTARIAHEIIEGMESVKEEGESTGQFISAAMRGEIKRRQRRKKQELQED</sequence>
<comment type="caution">
    <text evidence="1">The sequence shown here is derived from an EMBL/GenBank/DDBJ whole genome shotgun (WGS) entry which is preliminary data.</text>
</comment>
<dbReference type="AlphaFoldDB" id="A0A748AT73"/>
<dbReference type="EMBL" id="DAAVIB010000022">
    <property type="protein sequence ID" value="HAF4889111.1"/>
    <property type="molecule type" value="Genomic_DNA"/>
</dbReference>
<evidence type="ECO:0000313" key="1">
    <source>
        <dbReference type="EMBL" id="HAF4889111.1"/>
    </source>
</evidence>
<protein>
    <submittedName>
        <fullName evidence="1">Uncharacterized protein</fullName>
    </submittedName>
</protein>
<dbReference type="NCBIfam" id="NF041551">
    <property type="entry name" value="YlcI_YnfO_N"/>
    <property type="match status" value="1"/>
</dbReference>
<name>A0A748AT73_SALER</name>
<gene>
    <name evidence="1" type="ORF">G8O03_004573</name>
</gene>
<reference evidence="1" key="1">
    <citation type="journal article" date="2018" name="Genome Biol.">
        <title>SKESA: strategic k-mer extension for scrupulous assemblies.</title>
        <authorList>
            <person name="Souvorov A."/>
            <person name="Agarwala R."/>
            <person name="Lipman D.J."/>
        </authorList>
    </citation>
    <scope>NUCLEOTIDE SEQUENCE</scope>
    <source>
        <strain evidence="1">MA.CK_97/00002355</strain>
    </source>
</reference>